<dbReference type="Ensembl" id="ENSTRUT00000006909.3">
    <property type="protein sequence ID" value="ENSTRUP00000006864.3"/>
    <property type="gene ID" value="ENSTRUG00000022583.2"/>
</dbReference>
<dbReference type="Pfam" id="PF07686">
    <property type="entry name" value="V-set"/>
    <property type="match status" value="2"/>
</dbReference>
<keyword evidence="8" id="KW-0812">Transmembrane</keyword>
<dbReference type="PANTHER" id="PTHR19433:SF127">
    <property type="entry name" value="NITR9"/>
    <property type="match status" value="1"/>
</dbReference>
<evidence type="ECO:0000256" key="5">
    <source>
        <dbReference type="ARBA" id="ARBA00023136"/>
    </source>
</evidence>
<name>H2S392_TAKRU</name>
<evidence type="ECO:0000256" key="1">
    <source>
        <dbReference type="ARBA" id="ARBA00004236"/>
    </source>
</evidence>
<dbReference type="OMA" id="CDMTERV"/>
<dbReference type="PANTHER" id="PTHR19433">
    <property type="entry name" value="T-CELL RECEPTOR ALPHA CHAIN V REGION-RELATED"/>
    <property type="match status" value="1"/>
</dbReference>
<dbReference type="AlphaFoldDB" id="H2S392"/>
<organism evidence="11 12">
    <name type="scientific">Takifugu rubripes</name>
    <name type="common">Japanese pufferfish</name>
    <name type="synonym">Fugu rubripes</name>
    <dbReference type="NCBI Taxonomy" id="31033"/>
    <lineage>
        <taxon>Eukaryota</taxon>
        <taxon>Metazoa</taxon>
        <taxon>Chordata</taxon>
        <taxon>Craniata</taxon>
        <taxon>Vertebrata</taxon>
        <taxon>Euteleostomi</taxon>
        <taxon>Actinopterygii</taxon>
        <taxon>Neopterygii</taxon>
        <taxon>Teleostei</taxon>
        <taxon>Neoteleostei</taxon>
        <taxon>Acanthomorphata</taxon>
        <taxon>Eupercaria</taxon>
        <taxon>Tetraodontiformes</taxon>
        <taxon>Tetradontoidea</taxon>
        <taxon>Tetraodontidae</taxon>
        <taxon>Takifugu</taxon>
    </lineage>
</organism>
<keyword evidence="5 8" id="KW-0472">Membrane</keyword>
<dbReference type="PROSITE" id="PS50835">
    <property type="entry name" value="IG_LIKE"/>
    <property type="match status" value="2"/>
</dbReference>
<keyword evidence="3 9" id="KW-0732">Signal</keyword>
<keyword evidence="8" id="KW-1133">Transmembrane helix</keyword>
<evidence type="ECO:0000259" key="10">
    <source>
        <dbReference type="PROSITE" id="PS50835"/>
    </source>
</evidence>
<feature type="domain" description="Ig-like" evidence="10">
    <location>
        <begin position="145"/>
        <end position="246"/>
    </location>
</feature>
<reference evidence="11 12" key="1">
    <citation type="journal article" date="2011" name="Genome Biol. Evol.">
        <title>Integration of the genetic map and genome assembly of fugu facilitates insights into distinct features of genome evolution in teleosts and mammals.</title>
        <authorList>
            <person name="Kai W."/>
            <person name="Kikuchi K."/>
            <person name="Tohari S."/>
            <person name="Chew A.K."/>
            <person name="Tay A."/>
            <person name="Fujiwara A."/>
            <person name="Hosoya S."/>
            <person name="Suetake H."/>
            <person name="Naruse K."/>
            <person name="Brenner S."/>
            <person name="Suzuki Y."/>
            <person name="Venkatesh B."/>
        </authorList>
    </citation>
    <scope>NUCLEOTIDE SEQUENCE [LARGE SCALE GENOMIC DNA]</scope>
</reference>
<dbReference type="KEGG" id="tru:101061391"/>
<dbReference type="GO" id="GO:0005886">
    <property type="term" value="C:plasma membrane"/>
    <property type="evidence" value="ECO:0007669"/>
    <property type="project" value="UniProtKB-SubCell"/>
</dbReference>
<protein>
    <submittedName>
        <fullName evidence="11">Uncharacterized LOC101061391</fullName>
    </submittedName>
</protein>
<dbReference type="STRING" id="31033.ENSTRUP00000006864"/>
<evidence type="ECO:0000313" key="12">
    <source>
        <dbReference type="Proteomes" id="UP000005226"/>
    </source>
</evidence>
<evidence type="ECO:0000256" key="4">
    <source>
        <dbReference type="ARBA" id="ARBA00022859"/>
    </source>
</evidence>
<dbReference type="OrthoDB" id="6370831at2759"/>
<dbReference type="SMART" id="SM00406">
    <property type="entry name" value="IGv"/>
    <property type="match status" value="2"/>
</dbReference>
<proteinExistence type="predicted"/>
<evidence type="ECO:0000256" key="8">
    <source>
        <dbReference type="SAM" id="Phobius"/>
    </source>
</evidence>
<feature type="domain" description="Ig-like" evidence="10">
    <location>
        <begin position="30"/>
        <end position="122"/>
    </location>
</feature>
<evidence type="ECO:0000256" key="2">
    <source>
        <dbReference type="ARBA" id="ARBA00022475"/>
    </source>
</evidence>
<evidence type="ECO:0000256" key="3">
    <source>
        <dbReference type="ARBA" id="ARBA00022729"/>
    </source>
</evidence>
<dbReference type="InterPro" id="IPR007110">
    <property type="entry name" value="Ig-like_dom"/>
</dbReference>
<dbReference type="InterPro" id="IPR036179">
    <property type="entry name" value="Ig-like_dom_sf"/>
</dbReference>
<dbReference type="Gene3D" id="2.60.40.10">
    <property type="entry name" value="Immunoglobulins"/>
    <property type="match status" value="2"/>
</dbReference>
<reference evidence="11" key="2">
    <citation type="submission" date="2025-08" db="UniProtKB">
        <authorList>
            <consortium name="Ensembl"/>
        </authorList>
    </citation>
    <scope>IDENTIFICATION</scope>
</reference>
<comment type="subcellular location">
    <subcellularLocation>
        <location evidence="1">Cell membrane</location>
    </subcellularLocation>
</comment>
<keyword evidence="4" id="KW-0391">Immunity</keyword>
<dbReference type="CDD" id="cd00099">
    <property type="entry name" value="IgV"/>
    <property type="match status" value="1"/>
</dbReference>
<dbReference type="InParanoid" id="H2S392"/>
<dbReference type="GeneTree" id="ENSGT00950000182968"/>
<sequence>MESLKLALYIPCFCLWSFVLTDETSSFVYPVNSLLFANVGENVTLQCSCKDKSVSRLQWYKQTQGEKPKPISMFKDHDKNVVLGKEFQIPDRFSVNITEGVSHLKIVNLRISDSGTYYCTSSLMYEFKFEKIYLVHVKSSVLNIPVEVHQSPSGSFQSGGSVTLNCRVHTGICDKEHTVYWFWNSGDSAPELIYTHGGKKEQCERRTNTCFYNLSMKNQNISDAGIYYCVVESCGRILFGDPTKLEIGQNKSWFSDHLVYYLTGALVFTTMLCVLLAIPMLKQCGRISSHRTDTQNDPSCDMTERVQEGNLHYATLKKKKLNKSSNENECVYSSVVQ</sequence>
<evidence type="ECO:0000313" key="11">
    <source>
        <dbReference type="Ensembl" id="ENSTRUP00000006864.3"/>
    </source>
</evidence>
<dbReference type="InterPro" id="IPR003599">
    <property type="entry name" value="Ig_sub"/>
</dbReference>
<evidence type="ECO:0000256" key="9">
    <source>
        <dbReference type="SAM" id="SignalP"/>
    </source>
</evidence>
<feature type="signal peptide" evidence="9">
    <location>
        <begin position="1"/>
        <end position="26"/>
    </location>
</feature>
<dbReference type="GO" id="GO:0002376">
    <property type="term" value="P:immune system process"/>
    <property type="evidence" value="ECO:0007669"/>
    <property type="project" value="UniProtKB-KW"/>
</dbReference>
<keyword evidence="6" id="KW-1015">Disulfide bond</keyword>
<gene>
    <name evidence="11" type="primary">LOC101061391</name>
</gene>
<evidence type="ECO:0000256" key="7">
    <source>
        <dbReference type="ARBA" id="ARBA00023180"/>
    </source>
</evidence>
<dbReference type="SUPFAM" id="SSF48726">
    <property type="entry name" value="Immunoglobulin"/>
    <property type="match status" value="2"/>
</dbReference>
<accession>H2S392</accession>
<dbReference type="InterPro" id="IPR013783">
    <property type="entry name" value="Ig-like_fold"/>
</dbReference>
<dbReference type="GeneID" id="101061391"/>
<dbReference type="SMART" id="SM00409">
    <property type="entry name" value="IG"/>
    <property type="match status" value="2"/>
</dbReference>
<dbReference type="RefSeq" id="XP_029696920.1">
    <property type="nucleotide sequence ID" value="XM_029841060.1"/>
</dbReference>
<keyword evidence="7" id="KW-0325">Glycoprotein</keyword>
<feature type="chain" id="PRO_5025436958" evidence="9">
    <location>
        <begin position="27"/>
        <end position="337"/>
    </location>
</feature>
<keyword evidence="12" id="KW-1185">Reference proteome</keyword>
<dbReference type="InterPro" id="IPR052051">
    <property type="entry name" value="TCR_complex_component"/>
</dbReference>
<evidence type="ECO:0000256" key="6">
    <source>
        <dbReference type="ARBA" id="ARBA00023157"/>
    </source>
</evidence>
<keyword evidence="2" id="KW-1003">Cell membrane</keyword>
<reference evidence="11" key="3">
    <citation type="submission" date="2025-09" db="UniProtKB">
        <authorList>
            <consortium name="Ensembl"/>
        </authorList>
    </citation>
    <scope>IDENTIFICATION</scope>
</reference>
<dbReference type="InterPro" id="IPR013106">
    <property type="entry name" value="Ig_V-set"/>
</dbReference>
<feature type="transmembrane region" description="Helical" evidence="8">
    <location>
        <begin position="258"/>
        <end position="281"/>
    </location>
</feature>
<dbReference type="Proteomes" id="UP000005226">
    <property type="component" value="Chromosome 8"/>
</dbReference>
<dbReference type="GO" id="GO:0009617">
    <property type="term" value="P:response to bacterium"/>
    <property type="evidence" value="ECO:0007669"/>
    <property type="project" value="TreeGrafter"/>
</dbReference>
<dbReference type="HOGENOM" id="CLU_055459_0_0_1"/>